<dbReference type="InterPro" id="IPR017452">
    <property type="entry name" value="GPCR_Rhodpsn_7TM"/>
</dbReference>
<evidence type="ECO:0000256" key="8">
    <source>
        <dbReference type="SAM" id="Phobius"/>
    </source>
</evidence>
<sequence length="462" mass="52699">MEWVQMNGSVSDLLNKSDLFEVYKAKETQQVVIYKVVAYIFGTIIFLSNLTVVISSGLILRKGQQSKSTYLLLGNMSLADTIIGISIIFGAILENPMSSNPMCIFQTGMLVCPAMVSIFSVGLIAVDRYIYILHGLYYQRWFNTTKVRIGILCTWLICIILGFFPAVGWVNNELRHSRCYYVSLFPGALVLLNSLLSIVPIILVAVLYSIILVKALKNVKEIKASVKIVNTTNNKPELRIYRGNGHNKNNTQSVKVGILQNTGLKRSASFSGNCRKDLENLNSNNNLSHKFKSNDNLDIIITDQDNCVTFPTDQNNVPNQYTYESNISIYSINSSVPEQSDAENKKDLHKLNIENGKRKTLKKGPNKWRAIIIVMLTSGSFIFTWMPFFITVIFYVFCQEKLTNPKCIRFRMMLGGPIATLAFLNSILNPLIYAWWHKGFQRSIRMYFRKYIYRLFQKDVLR</sequence>
<dbReference type="PRINTS" id="PR00237">
    <property type="entry name" value="GPCRRHODOPSN"/>
</dbReference>
<accession>A0A8J9YDL9</accession>
<feature type="transmembrane region" description="Helical" evidence="8">
    <location>
        <begin position="72"/>
        <end position="92"/>
    </location>
</feature>
<reference evidence="10" key="1">
    <citation type="submission" date="2021-12" db="EMBL/GenBank/DDBJ databases">
        <authorList>
            <person name="Martin H S."/>
        </authorList>
    </citation>
    <scope>NUCLEOTIDE SEQUENCE</scope>
</reference>
<comment type="subcellular location">
    <subcellularLocation>
        <location evidence="1">Cell membrane</location>
        <topology evidence="1">Multi-pass membrane protein</topology>
    </subcellularLocation>
</comment>
<evidence type="ECO:0000256" key="4">
    <source>
        <dbReference type="ARBA" id="ARBA00022692"/>
    </source>
</evidence>
<feature type="transmembrane region" description="Helical" evidence="8">
    <location>
        <begin position="368"/>
        <end position="397"/>
    </location>
</feature>
<protein>
    <recommendedName>
        <fullName evidence="9">G-protein coupled receptors family 1 profile domain-containing protein</fullName>
    </recommendedName>
</protein>
<evidence type="ECO:0000256" key="7">
    <source>
        <dbReference type="RuleBase" id="RU000688"/>
    </source>
</evidence>
<feature type="domain" description="G-protein coupled receptors family 1 profile" evidence="9">
    <location>
        <begin position="48"/>
        <end position="433"/>
    </location>
</feature>
<evidence type="ECO:0000256" key="2">
    <source>
        <dbReference type="ARBA" id="ARBA00010663"/>
    </source>
</evidence>
<comment type="similarity">
    <text evidence="2 7">Belongs to the G-protein coupled receptor 1 family.</text>
</comment>
<dbReference type="PANTHER" id="PTHR22750">
    <property type="entry name" value="G-PROTEIN COUPLED RECEPTOR"/>
    <property type="match status" value="1"/>
</dbReference>
<keyword evidence="4 7" id="KW-0812">Transmembrane</keyword>
<dbReference type="PROSITE" id="PS50262">
    <property type="entry name" value="G_PROTEIN_RECEP_F1_2"/>
    <property type="match status" value="1"/>
</dbReference>
<evidence type="ECO:0000259" key="9">
    <source>
        <dbReference type="PROSITE" id="PS50262"/>
    </source>
</evidence>
<evidence type="ECO:0000256" key="3">
    <source>
        <dbReference type="ARBA" id="ARBA00022475"/>
    </source>
</evidence>
<dbReference type="Gene3D" id="1.20.1070.10">
    <property type="entry name" value="Rhodopsin 7-helix transmembrane proteins"/>
    <property type="match status" value="2"/>
</dbReference>
<organism evidence="10 11">
    <name type="scientific">Brenthis ino</name>
    <name type="common">lesser marbled fritillary</name>
    <dbReference type="NCBI Taxonomy" id="405034"/>
    <lineage>
        <taxon>Eukaryota</taxon>
        <taxon>Metazoa</taxon>
        <taxon>Ecdysozoa</taxon>
        <taxon>Arthropoda</taxon>
        <taxon>Hexapoda</taxon>
        <taxon>Insecta</taxon>
        <taxon>Pterygota</taxon>
        <taxon>Neoptera</taxon>
        <taxon>Endopterygota</taxon>
        <taxon>Lepidoptera</taxon>
        <taxon>Glossata</taxon>
        <taxon>Ditrysia</taxon>
        <taxon>Papilionoidea</taxon>
        <taxon>Nymphalidae</taxon>
        <taxon>Heliconiinae</taxon>
        <taxon>Argynnini</taxon>
        <taxon>Brenthis</taxon>
    </lineage>
</organism>
<feature type="non-terminal residue" evidence="10">
    <location>
        <position position="462"/>
    </location>
</feature>
<dbReference type="GO" id="GO:0004930">
    <property type="term" value="F:G protein-coupled receptor activity"/>
    <property type="evidence" value="ECO:0007669"/>
    <property type="project" value="UniProtKB-KW"/>
</dbReference>
<dbReference type="Pfam" id="PF00001">
    <property type="entry name" value="7tm_1"/>
    <property type="match status" value="1"/>
</dbReference>
<keyword evidence="7" id="KW-0807">Transducer</keyword>
<keyword evidence="11" id="KW-1185">Reference proteome</keyword>
<keyword evidence="3" id="KW-1003">Cell membrane</keyword>
<feature type="transmembrane region" description="Helical" evidence="8">
    <location>
        <begin position="36"/>
        <end position="60"/>
    </location>
</feature>
<feature type="transmembrane region" description="Helical" evidence="8">
    <location>
        <begin position="190"/>
        <end position="213"/>
    </location>
</feature>
<keyword evidence="5 8" id="KW-1133">Transmembrane helix</keyword>
<evidence type="ECO:0000256" key="1">
    <source>
        <dbReference type="ARBA" id="ARBA00004651"/>
    </source>
</evidence>
<dbReference type="SUPFAM" id="SSF81321">
    <property type="entry name" value="Family A G protein-coupled receptor-like"/>
    <property type="match status" value="1"/>
</dbReference>
<evidence type="ECO:0000256" key="5">
    <source>
        <dbReference type="ARBA" id="ARBA00022989"/>
    </source>
</evidence>
<dbReference type="OrthoDB" id="10011551at2759"/>
<keyword evidence="7" id="KW-0297">G-protein coupled receptor</keyword>
<dbReference type="PROSITE" id="PS00237">
    <property type="entry name" value="G_PROTEIN_RECEP_F1_1"/>
    <property type="match status" value="1"/>
</dbReference>
<dbReference type="CDD" id="cd00637">
    <property type="entry name" value="7tm_classA_rhodopsin-like"/>
    <property type="match status" value="1"/>
</dbReference>
<gene>
    <name evidence="10" type="ORF">BINO364_LOCUS13734</name>
</gene>
<dbReference type="Proteomes" id="UP000838878">
    <property type="component" value="Chromosome 7"/>
</dbReference>
<name>A0A8J9YDL9_9NEOP</name>
<feature type="transmembrane region" description="Helical" evidence="8">
    <location>
        <begin position="104"/>
        <end position="126"/>
    </location>
</feature>
<dbReference type="EMBL" id="OV170227">
    <property type="protein sequence ID" value="CAH0728529.1"/>
    <property type="molecule type" value="Genomic_DNA"/>
</dbReference>
<dbReference type="GO" id="GO:0005886">
    <property type="term" value="C:plasma membrane"/>
    <property type="evidence" value="ECO:0007669"/>
    <property type="project" value="UniProtKB-SubCell"/>
</dbReference>
<feature type="transmembrane region" description="Helical" evidence="8">
    <location>
        <begin position="417"/>
        <end position="436"/>
    </location>
</feature>
<feature type="transmembrane region" description="Helical" evidence="8">
    <location>
        <begin position="147"/>
        <end position="170"/>
    </location>
</feature>
<dbReference type="InterPro" id="IPR000276">
    <property type="entry name" value="GPCR_Rhodpsn"/>
</dbReference>
<proteinExistence type="inferred from homology"/>
<evidence type="ECO:0000313" key="11">
    <source>
        <dbReference type="Proteomes" id="UP000838878"/>
    </source>
</evidence>
<evidence type="ECO:0000313" key="10">
    <source>
        <dbReference type="EMBL" id="CAH0728529.1"/>
    </source>
</evidence>
<dbReference type="AlphaFoldDB" id="A0A8J9YDL9"/>
<evidence type="ECO:0000256" key="6">
    <source>
        <dbReference type="ARBA" id="ARBA00023136"/>
    </source>
</evidence>
<keyword evidence="6 8" id="KW-0472">Membrane</keyword>
<keyword evidence="7" id="KW-0675">Receptor</keyword>